<evidence type="ECO:0000313" key="2">
    <source>
        <dbReference type="EMBL" id="CAE0790537.1"/>
    </source>
</evidence>
<organism evidence="2">
    <name type="scientific">Eutreptiella gymnastica</name>
    <dbReference type="NCBI Taxonomy" id="73025"/>
    <lineage>
        <taxon>Eukaryota</taxon>
        <taxon>Discoba</taxon>
        <taxon>Euglenozoa</taxon>
        <taxon>Euglenida</taxon>
        <taxon>Spirocuta</taxon>
        <taxon>Euglenophyceae</taxon>
        <taxon>Eutreptiales</taxon>
        <taxon>Eutreptiaceae</taxon>
        <taxon>Eutreptiella</taxon>
    </lineage>
</organism>
<feature type="compositionally biased region" description="Basic and acidic residues" evidence="1">
    <location>
        <begin position="15"/>
        <end position="24"/>
    </location>
</feature>
<reference evidence="2" key="1">
    <citation type="submission" date="2021-01" db="EMBL/GenBank/DDBJ databases">
        <authorList>
            <person name="Corre E."/>
            <person name="Pelletier E."/>
            <person name="Niang G."/>
            <person name="Scheremetjew M."/>
            <person name="Finn R."/>
            <person name="Kale V."/>
            <person name="Holt S."/>
            <person name="Cochrane G."/>
            <person name="Meng A."/>
            <person name="Brown T."/>
            <person name="Cohen L."/>
        </authorList>
    </citation>
    <scope>NUCLEOTIDE SEQUENCE</scope>
    <source>
        <strain evidence="2">CCMP1594</strain>
    </source>
</reference>
<dbReference type="EMBL" id="HBJA01004975">
    <property type="protein sequence ID" value="CAE0790537.1"/>
    <property type="molecule type" value="Transcribed_RNA"/>
</dbReference>
<evidence type="ECO:0000256" key="1">
    <source>
        <dbReference type="SAM" id="MobiDB-lite"/>
    </source>
</evidence>
<sequence length="129" mass="14342">MKKCGATLRVFEQKSNKKNEVETRKLHHKPAPRLCGLQGTLPMKGRESDKDRSITTAVAFTDCTASRPCGNQPWHNQRTAVAPQVHDDECLGSVGAKDTTDFRNPHPQSRCCRTFHSSTRALQLALRSG</sequence>
<proteinExistence type="predicted"/>
<accession>A0A7S4FES8</accession>
<name>A0A7S4FES8_9EUGL</name>
<protein>
    <submittedName>
        <fullName evidence="2">Uncharacterized protein</fullName>
    </submittedName>
</protein>
<dbReference type="AlphaFoldDB" id="A0A7S4FES8"/>
<gene>
    <name evidence="2" type="ORF">EGYM00163_LOCUS1651</name>
</gene>
<feature type="region of interest" description="Disordered" evidence="1">
    <location>
        <begin position="15"/>
        <end position="52"/>
    </location>
</feature>